<accession>A0A1G9VS77</accession>
<feature type="binding site" evidence="5">
    <location>
        <position position="65"/>
    </location>
    <ligand>
        <name>a divalent metal cation</name>
        <dbReference type="ChEBI" id="CHEBI:60240"/>
        <label>1</label>
    </ligand>
</feature>
<evidence type="ECO:0000256" key="5">
    <source>
        <dbReference type="PIRSR" id="PIRSR602678-1"/>
    </source>
</evidence>
<dbReference type="Pfam" id="PF01784">
    <property type="entry name" value="DUF34_NIF3"/>
    <property type="match status" value="1"/>
</dbReference>
<dbReference type="InterPro" id="IPR015867">
    <property type="entry name" value="N-reg_PII/ATP_PRibTrfase_C"/>
</dbReference>
<proteinExistence type="inferred from homology"/>
<evidence type="ECO:0000313" key="6">
    <source>
        <dbReference type="EMBL" id="SDM75122.1"/>
    </source>
</evidence>
<organism evidence="6 7">
    <name type="scientific">Acetanaerobacterium elongatum</name>
    <dbReference type="NCBI Taxonomy" id="258515"/>
    <lineage>
        <taxon>Bacteria</taxon>
        <taxon>Bacillati</taxon>
        <taxon>Bacillota</taxon>
        <taxon>Clostridia</taxon>
        <taxon>Eubacteriales</taxon>
        <taxon>Oscillospiraceae</taxon>
        <taxon>Acetanaerobacterium</taxon>
    </lineage>
</organism>
<dbReference type="Proteomes" id="UP000199182">
    <property type="component" value="Unassembled WGS sequence"/>
</dbReference>
<name>A0A1G9VS77_9FIRM</name>
<protein>
    <recommendedName>
        <fullName evidence="2 4">GTP cyclohydrolase 1 type 2 homolog</fullName>
    </recommendedName>
</protein>
<dbReference type="SUPFAM" id="SSF102705">
    <property type="entry name" value="NIF3 (NGG1p interacting factor 3)-like"/>
    <property type="match status" value="1"/>
</dbReference>
<dbReference type="Gene3D" id="3.30.70.120">
    <property type="match status" value="1"/>
</dbReference>
<evidence type="ECO:0000256" key="1">
    <source>
        <dbReference type="ARBA" id="ARBA00006964"/>
    </source>
</evidence>
<dbReference type="NCBIfam" id="TIGR00486">
    <property type="entry name" value="YbgI_SA1388"/>
    <property type="match status" value="1"/>
</dbReference>
<gene>
    <name evidence="6" type="ORF">SAMN05192585_10489</name>
</gene>
<dbReference type="STRING" id="258515.SAMN05192585_10489"/>
<keyword evidence="7" id="KW-1185">Reference proteome</keyword>
<feature type="binding site" evidence="5">
    <location>
        <position position="327"/>
    </location>
    <ligand>
        <name>a divalent metal cation</name>
        <dbReference type="ChEBI" id="CHEBI:60240"/>
        <label>1</label>
    </ligand>
</feature>
<dbReference type="InterPro" id="IPR017221">
    <property type="entry name" value="DUF34/NIF3_bac"/>
</dbReference>
<evidence type="ECO:0000256" key="3">
    <source>
        <dbReference type="ARBA" id="ARBA00022723"/>
    </source>
</evidence>
<dbReference type="OrthoDB" id="9792792at2"/>
<keyword evidence="3 4" id="KW-0479">Metal-binding</keyword>
<dbReference type="EMBL" id="FNID01000004">
    <property type="protein sequence ID" value="SDM75122.1"/>
    <property type="molecule type" value="Genomic_DNA"/>
</dbReference>
<dbReference type="FunFam" id="3.30.70.120:FF:000006">
    <property type="entry name" value="GTP cyclohydrolase 1 type 2 homolog"/>
    <property type="match status" value="1"/>
</dbReference>
<dbReference type="PANTHER" id="PTHR13799:SF14">
    <property type="entry name" value="GTP CYCLOHYDROLASE 1 TYPE 2 HOMOLOG"/>
    <property type="match status" value="1"/>
</dbReference>
<dbReference type="PANTHER" id="PTHR13799">
    <property type="entry name" value="NGG1 INTERACTING FACTOR 3"/>
    <property type="match status" value="1"/>
</dbReference>
<dbReference type="RefSeq" id="WP_092638063.1">
    <property type="nucleotide sequence ID" value="NZ_FNID01000004.1"/>
</dbReference>
<dbReference type="InterPro" id="IPR036069">
    <property type="entry name" value="DUF34/NIF3_sf"/>
</dbReference>
<dbReference type="GO" id="GO:0046872">
    <property type="term" value="F:metal ion binding"/>
    <property type="evidence" value="ECO:0007669"/>
    <property type="project" value="UniProtKB-UniRule"/>
</dbReference>
<feature type="binding site" evidence="5">
    <location>
        <position position="102"/>
    </location>
    <ligand>
        <name>a divalent metal cation</name>
        <dbReference type="ChEBI" id="CHEBI:60240"/>
        <label>1</label>
    </ligand>
</feature>
<dbReference type="GO" id="GO:0005737">
    <property type="term" value="C:cytoplasm"/>
    <property type="evidence" value="ECO:0007669"/>
    <property type="project" value="TreeGrafter"/>
</dbReference>
<dbReference type="PIRSF" id="PIRSF037489">
    <property type="entry name" value="UCP037489_NIF3_YqfO"/>
    <property type="match status" value="1"/>
</dbReference>
<dbReference type="FunFam" id="3.40.1390.30:FF:000001">
    <property type="entry name" value="GTP cyclohydrolase 1 type 2"/>
    <property type="match status" value="1"/>
</dbReference>
<evidence type="ECO:0000256" key="2">
    <source>
        <dbReference type="ARBA" id="ARBA00022112"/>
    </source>
</evidence>
<dbReference type="InterPro" id="IPR002678">
    <property type="entry name" value="DUF34/NIF3"/>
</dbReference>
<feature type="binding site" evidence="5">
    <location>
        <position position="66"/>
    </location>
    <ligand>
        <name>a divalent metal cation</name>
        <dbReference type="ChEBI" id="CHEBI:60240"/>
        <label>1</label>
    </ligand>
</feature>
<evidence type="ECO:0000256" key="4">
    <source>
        <dbReference type="PIRNR" id="PIRNR037489"/>
    </source>
</evidence>
<evidence type="ECO:0000313" key="7">
    <source>
        <dbReference type="Proteomes" id="UP000199182"/>
    </source>
</evidence>
<dbReference type="AlphaFoldDB" id="A0A1G9VS77"/>
<sequence length="364" mass="39216">MATVGEIYGYIDRIAPFKQQEKWDNSGLLAGDREQPVTKAMLALDITGDVVNEAIISGARLIISHHPVIFNPVKAVTAQSEPVVYKLIKHGISAICAHTSLDVANGGVNDILVRTLGLKNVKGLKNAGGDEYYKVVVFVPKHNADEVKAAMAAAGAGALGNYTDCAFETAGKGTFKPNDQARPFIGKSGILKEVKECRIEMICPKSRLSSVIATMKRVHPYEEPAYDIFLNQAIRDSVSIGRVGELETPMTATEFAAYVKEKLGAKGIRYTRGSAVVHTVAVCGGSGGEYLQNAVNAGAEAYVTGDIKHNVFIDAKNMDYTLIDAGHYATEMLAVSSLKNRLQNQFSDVEFILGKASLETVNYL</sequence>
<feature type="binding site" evidence="5">
    <location>
        <position position="331"/>
    </location>
    <ligand>
        <name>a divalent metal cation</name>
        <dbReference type="ChEBI" id="CHEBI:60240"/>
        <label>1</label>
    </ligand>
</feature>
<reference evidence="6 7" key="1">
    <citation type="submission" date="2016-10" db="EMBL/GenBank/DDBJ databases">
        <authorList>
            <person name="de Groot N.N."/>
        </authorList>
    </citation>
    <scope>NUCLEOTIDE SEQUENCE [LARGE SCALE GENOMIC DNA]</scope>
    <source>
        <strain evidence="6 7">CGMCC 1.5012</strain>
    </source>
</reference>
<dbReference type="Gene3D" id="3.40.1390.30">
    <property type="entry name" value="NIF3 (NGG1p interacting factor 3)-like"/>
    <property type="match status" value="2"/>
</dbReference>
<comment type="similarity">
    <text evidence="1 4">Belongs to the GTP cyclohydrolase I type 2/NIF3 family.</text>
</comment>